<sequence length="86" mass="9750">MTTPTGIDNLIRRLENWRTARAKITARPERTGKPLPNDELTEAITYLGEYRMLLREIEPPTADSPCCYVDKDGDGFWHEGKPCPCG</sequence>
<comment type="caution">
    <text evidence="1">The sequence shown here is derived from an EMBL/GenBank/DDBJ whole genome shotgun (WGS) entry which is preliminary data.</text>
</comment>
<evidence type="ECO:0000313" key="1">
    <source>
        <dbReference type="EMBL" id="KKL79330.1"/>
    </source>
</evidence>
<reference evidence="1" key="1">
    <citation type="journal article" date="2015" name="Nature">
        <title>Complex archaea that bridge the gap between prokaryotes and eukaryotes.</title>
        <authorList>
            <person name="Spang A."/>
            <person name="Saw J.H."/>
            <person name="Jorgensen S.L."/>
            <person name="Zaremba-Niedzwiedzka K."/>
            <person name="Martijn J."/>
            <person name="Lind A.E."/>
            <person name="van Eijk R."/>
            <person name="Schleper C."/>
            <person name="Guy L."/>
            <person name="Ettema T.J."/>
        </authorList>
    </citation>
    <scope>NUCLEOTIDE SEQUENCE</scope>
</reference>
<name>A0A0F9HCC1_9ZZZZ</name>
<accession>A0A0F9HCC1</accession>
<organism evidence="1">
    <name type="scientific">marine sediment metagenome</name>
    <dbReference type="NCBI Taxonomy" id="412755"/>
    <lineage>
        <taxon>unclassified sequences</taxon>
        <taxon>metagenomes</taxon>
        <taxon>ecological metagenomes</taxon>
    </lineage>
</organism>
<dbReference type="AlphaFoldDB" id="A0A0F9HCC1"/>
<dbReference type="EMBL" id="LAZR01023203">
    <property type="protein sequence ID" value="KKL79330.1"/>
    <property type="molecule type" value="Genomic_DNA"/>
</dbReference>
<protein>
    <submittedName>
        <fullName evidence="1">Uncharacterized protein</fullName>
    </submittedName>
</protein>
<gene>
    <name evidence="1" type="ORF">LCGC14_2015950</name>
</gene>
<proteinExistence type="predicted"/>